<keyword evidence="3" id="KW-0808">Transferase</keyword>
<feature type="compositionally biased region" description="Acidic residues" evidence="1">
    <location>
        <begin position="203"/>
        <end position="212"/>
    </location>
</feature>
<keyword evidence="2" id="KW-1185">Reference proteome</keyword>
<keyword evidence="3" id="KW-0418">Kinase</keyword>
<sequence length="544" mass="61818">MSRPYNEEWQRRKSMLVKSLFYDLPVLSPIPEESFSSNIFHTRDVSDAPSRPYSPLPPLIIEREPDRHDEPEEYYKKLLKKIKRIYRKLFIENKSIDSDDCNITGSIDDLTDDDFNENDGADVAMDVTNVIRNDVDDFNENYASDVEMDVTDVNQDELSTISHITINSDGYNADFESSNESVDGNSNVVEGESNNLIDNHQESEDEDMDEEKTLESNNENINHDDIYEYSNNINGYKEMIDTRQSDNNTNESNSKSQGETVETNSNPNQDKITDVYIQSMDITGESNKQLINEKETSNNLDKGHQIDEASGLNMDIGVEERGTAQISEVTAGDEVIRDEEMDVRDDEADDTFDTGIDYRQITTVALVHVDGAQQNVGRVSPVYETVTSPILPPGVVRGGDIRGHAVLEDVNDPEKTSSHNEASSYENIEQMRTPRTELSIDSNNNNHYNSNISDQSNKEQNEPQIENNNNLLEVNNSNEINDVLTSFINSSREMSLVTRKRKMYEDISCQTIGKVSWDDVKENFFVGPPKIFRLCRCVDHDCSR</sequence>
<evidence type="ECO:0000256" key="1">
    <source>
        <dbReference type="SAM" id="MobiDB-lite"/>
    </source>
</evidence>
<accession>A0A7E5VAW9</accession>
<organism evidence="2 3">
    <name type="scientific">Trichoplusia ni</name>
    <name type="common">Cabbage looper</name>
    <dbReference type="NCBI Taxonomy" id="7111"/>
    <lineage>
        <taxon>Eukaryota</taxon>
        <taxon>Metazoa</taxon>
        <taxon>Ecdysozoa</taxon>
        <taxon>Arthropoda</taxon>
        <taxon>Hexapoda</taxon>
        <taxon>Insecta</taxon>
        <taxon>Pterygota</taxon>
        <taxon>Neoptera</taxon>
        <taxon>Endopterygota</taxon>
        <taxon>Lepidoptera</taxon>
        <taxon>Glossata</taxon>
        <taxon>Ditrysia</taxon>
        <taxon>Noctuoidea</taxon>
        <taxon>Noctuidae</taxon>
        <taxon>Plusiinae</taxon>
        <taxon>Trichoplusia</taxon>
    </lineage>
</organism>
<evidence type="ECO:0000313" key="3">
    <source>
        <dbReference type="RefSeq" id="XP_026725427.1"/>
    </source>
</evidence>
<dbReference type="RefSeq" id="XP_026725427.1">
    <property type="nucleotide sequence ID" value="XM_026869626.1"/>
</dbReference>
<dbReference type="GeneID" id="113492243"/>
<feature type="compositionally biased region" description="Basic and acidic residues" evidence="1">
    <location>
        <begin position="408"/>
        <end position="418"/>
    </location>
</feature>
<evidence type="ECO:0000313" key="2">
    <source>
        <dbReference type="Proteomes" id="UP000322000"/>
    </source>
</evidence>
<dbReference type="Proteomes" id="UP000322000">
    <property type="component" value="Chromosome 3"/>
</dbReference>
<protein>
    <submittedName>
        <fullName evidence="3">Probable serine/threonine-protein kinase DDB_G0283337</fullName>
    </submittedName>
</protein>
<proteinExistence type="predicted"/>
<feature type="compositionally biased region" description="Polar residues" evidence="1">
    <location>
        <begin position="245"/>
        <end position="270"/>
    </location>
</feature>
<dbReference type="AlphaFoldDB" id="A0A7E5VAW9"/>
<dbReference type="InParanoid" id="A0A7E5VAW9"/>
<dbReference type="GO" id="GO:0016301">
    <property type="term" value="F:kinase activity"/>
    <property type="evidence" value="ECO:0007669"/>
    <property type="project" value="UniProtKB-KW"/>
</dbReference>
<feature type="region of interest" description="Disordered" evidence="1">
    <location>
        <begin position="408"/>
        <end position="462"/>
    </location>
</feature>
<name>A0A7E5VAW9_TRINI</name>
<gene>
    <name evidence="3" type="primary">LOC113492243</name>
</gene>
<dbReference type="OrthoDB" id="7469032at2759"/>
<reference evidence="3" key="1">
    <citation type="submission" date="2025-08" db="UniProtKB">
        <authorList>
            <consortium name="RefSeq"/>
        </authorList>
    </citation>
    <scope>IDENTIFICATION</scope>
</reference>
<feature type="compositionally biased region" description="Low complexity" evidence="1">
    <location>
        <begin position="439"/>
        <end position="454"/>
    </location>
</feature>
<feature type="region of interest" description="Disordered" evidence="1">
    <location>
        <begin position="243"/>
        <end position="272"/>
    </location>
</feature>
<dbReference type="KEGG" id="tnl:113492243"/>
<feature type="region of interest" description="Disordered" evidence="1">
    <location>
        <begin position="200"/>
        <end position="223"/>
    </location>
</feature>